<dbReference type="CDD" id="cd14723">
    <property type="entry name" value="ZIP_Ppr1"/>
    <property type="match status" value="1"/>
</dbReference>
<gene>
    <name evidence="10" type="ORF">B0J12DRAFT_363906</name>
</gene>
<evidence type="ECO:0000256" key="6">
    <source>
        <dbReference type="ARBA" id="ARBA00023163"/>
    </source>
</evidence>
<evidence type="ECO:0000256" key="8">
    <source>
        <dbReference type="SAM" id="MobiDB-lite"/>
    </source>
</evidence>
<dbReference type="PROSITE" id="PS00463">
    <property type="entry name" value="ZN2_CY6_FUNGAL_1"/>
    <property type="match status" value="1"/>
</dbReference>
<protein>
    <recommendedName>
        <fullName evidence="9">Zn(2)-C6 fungal-type domain-containing protein</fullName>
    </recommendedName>
</protein>
<evidence type="ECO:0000313" key="10">
    <source>
        <dbReference type="EMBL" id="KAH7025495.1"/>
    </source>
</evidence>
<dbReference type="EMBL" id="JAGTJR010000058">
    <property type="protein sequence ID" value="KAH7025495.1"/>
    <property type="molecule type" value="Genomic_DNA"/>
</dbReference>
<evidence type="ECO:0000256" key="4">
    <source>
        <dbReference type="ARBA" id="ARBA00023015"/>
    </source>
</evidence>
<feature type="region of interest" description="Disordered" evidence="8">
    <location>
        <begin position="70"/>
        <end position="113"/>
    </location>
</feature>
<keyword evidence="11" id="KW-1185">Reference proteome</keyword>
<accession>A0ABQ8FTG7</accession>
<evidence type="ECO:0000259" key="9">
    <source>
        <dbReference type="PROSITE" id="PS50048"/>
    </source>
</evidence>
<feature type="domain" description="Zn(2)-C6 fungal-type" evidence="9">
    <location>
        <begin position="5"/>
        <end position="35"/>
    </location>
</feature>
<dbReference type="SMART" id="SM00066">
    <property type="entry name" value="GAL4"/>
    <property type="match status" value="1"/>
</dbReference>
<keyword evidence="6" id="KW-0804">Transcription</keyword>
<evidence type="ECO:0000256" key="1">
    <source>
        <dbReference type="ARBA" id="ARBA00004123"/>
    </source>
</evidence>
<evidence type="ECO:0000256" key="5">
    <source>
        <dbReference type="ARBA" id="ARBA00023125"/>
    </source>
</evidence>
<reference evidence="10 11" key="1">
    <citation type="journal article" date="2021" name="Nat. Commun.">
        <title>Genetic determinants of endophytism in the Arabidopsis root mycobiome.</title>
        <authorList>
            <person name="Mesny F."/>
            <person name="Miyauchi S."/>
            <person name="Thiergart T."/>
            <person name="Pickel B."/>
            <person name="Atanasova L."/>
            <person name="Karlsson M."/>
            <person name="Huettel B."/>
            <person name="Barry K.W."/>
            <person name="Haridas S."/>
            <person name="Chen C."/>
            <person name="Bauer D."/>
            <person name="Andreopoulos W."/>
            <person name="Pangilinan J."/>
            <person name="LaButti K."/>
            <person name="Riley R."/>
            <person name="Lipzen A."/>
            <person name="Clum A."/>
            <person name="Drula E."/>
            <person name="Henrissat B."/>
            <person name="Kohler A."/>
            <person name="Grigoriev I.V."/>
            <person name="Martin F.M."/>
            <person name="Hacquard S."/>
        </authorList>
    </citation>
    <scope>NUCLEOTIDE SEQUENCE [LARGE SCALE GENOMIC DNA]</scope>
    <source>
        <strain evidence="10 11">MPI-SDFR-AT-0080</strain>
    </source>
</reference>
<comment type="caution">
    <text evidence="10">The sequence shown here is derived from an EMBL/GenBank/DDBJ whole genome shotgun (WGS) entry which is preliminary data.</text>
</comment>
<dbReference type="SUPFAM" id="SSF57701">
    <property type="entry name" value="Zn2/Cys6 DNA-binding domain"/>
    <property type="match status" value="1"/>
</dbReference>
<dbReference type="InterPro" id="IPR036864">
    <property type="entry name" value="Zn2-C6_fun-type_DNA-bd_sf"/>
</dbReference>
<keyword evidence="2" id="KW-0479">Metal-binding</keyword>
<dbReference type="CDD" id="cd00067">
    <property type="entry name" value="GAL4"/>
    <property type="match status" value="1"/>
</dbReference>
<evidence type="ECO:0000256" key="3">
    <source>
        <dbReference type="ARBA" id="ARBA00022833"/>
    </source>
</evidence>
<organism evidence="10 11">
    <name type="scientific">Macrophomina phaseolina</name>
    <dbReference type="NCBI Taxonomy" id="35725"/>
    <lineage>
        <taxon>Eukaryota</taxon>
        <taxon>Fungi</taxon>
        <taxon>Dikarya</taxon>
        <taxon>Ascomycota</taxon>
        <taxon>Pezizomycotina</taxon>
        <taxon>Dothideomycetes</taxon>
        <taxon>Dothideomycetes incertae sedis</taxon>
        <taxon>Botryosphaeriales</taxon>
        <taxon>Botryosphaeriaceae</taxon>
        <taxon>Macrophomina</taxon>
    </lineage>
</organism>
<evidence type="ECO:0000313" key="11">
    <source>
        <dbReference type="Proteomes" id="UP000774617"/>
    </source>
</evidence>
<evidence type="ECO:0000256" key="2">
    <source>
        <dbReference type="ARBA" id="ARBA00022723"/>
    </source>
</evidence>
<proteinExistence type="predicted"/>
<keyword evidence="7" id="KW-0539">Nucleus</keyword>
<dbReference type="InterPro" id="IPR001138">
    <property type="entry name" value="Zn2Cys6_DnaBD"/>
</dbReference>
<dbReference type="InterPro" id="IPR052202">
    <property type="entry name" value="Yeast_MetPath_Reg"/>
</dbReference>
<comment type="subcellular location">
    <subcellularLocation>
        <location evidence="1">Nucleus</location>
    </subcellularLocation>
</comment>
<evidence type="ECO:0000256" key="7">
    <source>
        <dbReference type="ARBA" id="ARBA00023242"/>
    </source>
</evidence>
<keyword evidence="4" id="KW-0805">Transcription regulation</keyword>
<sequence length="569" mass="62997">MALQTCKRCRKRRIKCDLQLPSCSSCQLADAECLFFDDSLGHEVPRSYLHALNVKVEELEAEIRALKAPASASASQLPEPSRLLPSDPENYSLQPRRSAPPTPRYSSSSSYLGPGSSAELLNNLLTTLVRRQFASETASHSSNFVARLQESDDEHSLSFPSLNLRINSGKLDTQSLQHPQAQRALVEYYAKAVQPSLPLLSPGQLRLLLGYENPLRQAASDAEKLFVHGMLAVSSALVARDLDRDQSLAASLWCEKFFDYLTRSYSTGVSEPARAMQTVVALCFLSLLDLVSPGSSRASAWEIIGSASRMFVALCEENVDFDDDCQRTGFFLFTVESILACHFHRPSLFCNSAPPRLGLFSPEYEFLSSTFQLHRTLYSISQHFALQPDPLAVDVENLIPLQFQMPPNARLSDMSFAQAQIYLSLHPLFTSPTAGPHSCSSDLLKFIAGAASSFISFTSRLNREHRVVSIWTTAESLLQAGAVWGAYLILSKQGEPKALQGPSFNLLKPGSSMEPLLQCSALLSSFAERWKPGRQYVQAWDAFTEMLWADMDLDTQEQSIYSAQNVILA</sequence>
<dbReference type="Gene3D" id="4.10.240.10">
    <property type="entry name" value="Zn(2)-C6 fungal-type DNA-binding domain"/>
    <property type="match status" value="1"/>
</dbReference>
<keyword evidence="3" id="KW-0862">Zinc</keyword>
<keyword evidence="5" id="KW-0238">DNA-binding</keyword>
<dbReference type="CDD" id="cd12148">
    <property type="entry name" value="fungal_TF_MHR"/>
    <property type="match status" value="1"/>
</dbReference>
<dbReference type="Pfam" id="PF00172">
    <property type="entry name" value="Zn_clus"/>
    <property type="match status" value="1"/>
</dbReference>
<dbReference type="PROSITE" id="PS50048">
    <property type="entry name" value="ZN2_CY6_FUNGAL_2"/>
    <property type="match status" value="1"/>
</dbReference>
<feature type="compositionally biased region" description="Low complexity" evidence="8">
    <location>
        <begin position="104"/>
        <end position="113"/>
    </location>
</feature>
<name>A0ABQ8FTG7_9PEZI</name>
<dbReference type="Proteomes" id="UP000774617">
    <property type="component" value="Unassembled WGS sequence"/>
</dbReference>
<dbReference type="PANTHER" id="PTHR47782:SF1">
    <property type="entry name" value="PYRIMIDINE PATHWAY REGULATORY PROTEIN 1"/>
    <property type="match status" value="1"/>
</dbReference>
<dbReference type="PANTHER" id="PTHR47782">
    <property type="entry name" value="ZN(II)2CYS6 TRANSCRIPTION FACTOR (EUROFUNG)-RELATED"/>
    <property type="match status" value="1"/>
</dbReference>